<gene>
    <name evidence="3" type="ORF">AURDEDRAFT_116962</name>
</gene>
<reference evidence="4" key="1">
    <citation type="journal article" date="2012" name="Science">
        <title>The Paleozoic origin of enzymatic lignin decomposition reconstructed from 31 fungal genomes.</title>
        <authorList>
            <person name="Floudas D."/>
            <person name="Binder M."/>
            <person name="Riley R."/>
            <person name="Barry K."/>
            <person name="Blanchette R.A."/>
            <person name="Henrissat B."/>
            <person name="Martinez A.T."/>
            <person name="Otillar R."/>
            <person name="Spatafora J.W."/>
            <person name="Yadav J.S."/>
            <person name="Aerts A."/>
            <person name="Benoit I."/>
            <person name="Boyd A."/>
            <person name="Carlson A."/>
            <person name="Copeland A."/>
            <person name="Coutinho P.M."/>
            <person name="de Vries R.P."/>
            <person name="Ferreira P."/>
            <person name="Findley K."/>
            <person name="Foster B."/>
            <person name="Gaskell J."/>
            <person name="Glotzer D."/>
            <person name="Gorecki P."/>
            <person name="Heitman J."/>
            <person name="Hesse C."/>
            <person name="Hori C."/>
            <person name="Igarashi K."/>
            <person name="Jurgens J.A."/>
            <person name="Kallen N."/>
            <person name="Kersten P."/>
            <person name="Kohler A."/>
            <person name="Kuees U."/>
            <person name="Kumar T.K.A."/>
            <person name="Kuo A."/>
            <person name="LaButti K."/>
            <person name="Larrondo L.F."/>
            <person name="Lindquist E."/>
            <person name="Ling A."/>
            <person name="Lombard V."/>
            <person name="Lucas S."/>
            <person name="Lundell T."/>
            <person name="Martin R."/>
            <person name="McLaughlin D.J."/>
            <person name="Morgenstern I."/>
            <person name="Morin E."/>
            <person name="Murat C."/>
            <person name="Nagy L.G."/>
            <person name="Nolan M."/>
            <person name="Ohm R.A."/>
            <person name="Patyshakuliyeva A."/>
            <person name="Rokas A."/>
            <person name="Ruiz-Duenas F.J."/>
            <person name="Sabat G."/>
            <person name="Salamov A."/>
            <person name="Samejima M."/>
            <person name="Schmutz J."/>
            <person name="Slot J.C."/>
            <person name="St John F."/>
            <person name="Stenlid J."/>
            <person name="Sun H."/>
            <person name="Sun S."/>
            <person name="Syed K."/>
            <person name="Tsang A."/>
            <person name="Wiebenga A."/>
            <person name="Young D."/>
            <person name="Pisabarro A."/>
            <person name="Eastwood D.C."/>
            <person name="Martin F."/>
            <person name="Cullen D."/>
            <person name="Grigoriev I.V."/>
            <person name="Hibbett D.S."/>
        </authorList>
    </citation>
    <scope>NUCLEOTIDE SEQUENCE [LARGE SCALE GENOMIC DNA]</scope>
    <source>
        <strain evidence="4">TFB10046</strain>
    </source>
</reference>
<dbReference type="AlphaFoldDB" id="J0CZI7"/>
<evidence type="ECO:0000313" key="4">
    <source>
        <dbReference type="Proteomes" id="UP000006514"/>
    </source>
</evidence>
<dbReference type="EMBL" id="JH687849">
    <property type="protein sequence ID" value="EJD37021.1"/>
    <property type="molecule type" value="Genomic_DNA"/>
</dbReference>
<dbReference type="OrthoDB" id="3219396at2759"/>
<evidence type="ECO:0000259" key="2">
    <source>
        <dbReference type="PROSITE" id="PS50181"/>
    </source>
</evidence>
<name>J0CZI7_AURST</name>
<dbReference type="Pfam" id="PF00646">
    <property type="entry name" value="F-box"/>
    <property type="match status" value="1"/>
</dbReference>
<dbReference type="SUPFAM" id="SSF81383">
    <property type="entry name" value="F-box domain"/>
    <property type="match status" value="1"/>
</dbReference>
<proteinExistence type="predicted"/>
<keyword evidence="4" id="KW-1185">Reference proteome</keyword>
<dbReference type="KEGG" id="adl:AURDEDRAFT_116962"/>
<feature type="region of interest" description="Disordered" evidence="1">
    <location>
        <begin position="363"/>
        <end position="395"/>
    </location>
</feature>
<organism evidence="3 4">
    <name type="scientific">Auricularia subglabra (strain TFB-10046 / SS5)</name>
    <name type="common">White-rot fungus</name>
    <name type="synonym">Auricularia delicata (strain TFB10046)</name>
    <dbReference type="NCBI Taxonomy" id="717982"/>
    <lineage>
        <taxon>Eukaryota</taxon>
        <taxon>Fungi</taxon>
        <taxon>Dikarya</taxon>
        <taxon>Basidiomycota</taxon>
        <taxon>Agaricomycotina</taxon>
        <taxon>Agaricomycetes</taxon>
        <taxon>Auriculariales</taxon>
        <taxon>Auriculariaceae</taxon>
        <taxon>Auricularia</taxon>
    </lineage>
</organism>
<accession>J0CZI7</accession>
<dbReference type="Gene3D" id="1.20.1280.50">
    <property type="match status" value="1"/>
</dbReference>
<feature type="domain" description="F-box" evidence="2">
    <location>
        <begin position="14"/>
        <end position="61"/>
    </location>
</feature>
<evidence type="ECO:0000256" key="1">
    <source>
        <dbReference type="SAM" id="MobiDB-lite"/>
    </source>
</evidence>
<sequence length="407" mass="44854">MGLDEELTRMVPCTPSLSGMPPELILHTFSFLDFPAGVAASHVSKRLRSLAIAERRPWQVLPPVTLPTLLRHRDIIRRSGQLELDLSIRNITQPQLRGLSVIITTLLPRLRMLQLVFLTNDYTEHERDLQALWFALHDQAPLLQTLRLLAPRDHAPLAAVPSEIFLGNPPEKLSSVRITAFELPVACGAFKTTPRVGASVAVLTPNVTPMRVHDAFPGVAALVIARVEFGAMFGDPPVLSRLPRIDRSLNTLVIYCRPEGAGVRRDSASVEWLGAALPFVRKLKLVYPECPDATDAIIDSLAGAVDLTIRIRAVRGLVHVRLSSAGLKRTVAVYWDTFVLLAPRLSKLGGDRARKAVRRFMKKRGDNRESACANSPPPSPSDSHSDAVHRSPSPVDYDMLTSFLYGP</sequence>
<dbReference type="InterPro" id="IPR001810">
    <property type="entry name" value="F-box_dom"/>
</dbReference>
<dbReference type="Proteomes" id="UP000006514">
    <property type="component" value="Unassembled WGS sequence"/>
</dbReference>
<dbReference type="InParanoid" id="J0CZI7"/>
<protein>
    <recommendedName>
        <fullName evidence="2">F-box domain-containing protein</fullName>
    </recommendedName>
</protein>
<dbReference type="InterPro" id="IPR036047">
    <property type="entry name" value="F-box-like_dom_sf"/>
</dbReference>
<evidence type="ECO:0000313" key="3">
    <source>
        <dbReference type="EMBL" id="EJD37021.1"/>
    </source>
</evidence>
<dbReference type="PROSITE" id="PS50181">
    <property type="entry name" value="FBOX"/>
    <property type="match status" value="1"/>
</dbReference>